<comment type="caution">
    <text evidence="1">The sequence shown here is derived from an EMBL/GenBank/DDBJ whole genome shotgun (WGS) entry which is preliminary data.</text>
</comment>
<dbReference type="EMBL" id="VSSQ01117874">
    <property type="protein sequence ID" value="MPN52102.1"/>
    <property type="molecule type" value="Genomic_DNA"/>
</dbReference>
<sequence>MKKVTSLVLALLIAGSGSGNNAMKAYASDRKDNVSIENSDFKSTIQQNFCL</sequence>
<proteinExistence type="predicted"/>
<name>A0A645IMM6_9ZZZZ</name>
<organism evidence="1">
    <name type="scientific">bioreactor metagenome</name>
    <dbReference type="NCBI Taxonomy" id="1076179"/>
    <lineage>
        <taxon>unclassified sequences</taxon>
        <taxon>metagenomes</taxon>
        <taxon>ecological metagenomes</taxon>
    </lineage>
</organism>
<accession>A0A645IMM6</accession>
<protein>
    <submittedName>
        <fullName evidence="1">Uncharacterized protein</fullName>
    </submittedName>
</protein>
<dbReference type="AlphaFoldDB" id="A0A645IMM6"/>
<reference evidence="1" key="1">
    <citation type="submission" date="2019-08" db="EMBL/GenBank/DDBJ databases">
        <authorList>
            <person name="Kucharzyk K."/>
            <person name="Murdoch R.W."/>
            <person name="Higgins S."/>
            <person name="Loffler F."/>
        </authorList>
    </citation>
    <scope>NUCLEOTIDE SEQUENCE</scope>
</reference>
<gene>
    <name evidence="1" type="ORF">SDC9_199756</name>
</gene>
<evidence type="ECO:0000313" key="1">
    <source>
        <dbReference type="EMBL" id="MPN52102.1"/>
    </source>
</evidence>